<reference evidence="1" key="1">
    <citation type="submission" date="2018-02" db="EMBL/GenBank/DDBJ databases">
        <title>Rhizophora mucronata_Transcriptome.</title>
        <authorList>
            <person name="Meera S.P."/>
            <person name="Sreeshan A."/>
            <person name="Augustine A."/>
        </authorList>
    </citation>
    <scope>NUCLEOTIDE SEQUENCE</scope>
    <source>
        <tissue evidence="1">Leaf</tissue>
    </source>
</reference>
<dbReference type="EMBL" id="GGEC01061253">
    <property type="protein sequence ID" value="MBX41737.1"/>
    <property type="molecule type" value="Transcribed_RNA"/>
</dbReference>
<name>A0A2P2NGY7_RHIMU</name>
<protein>
    <submittedName>
        <fullName evidence="1">Uncharacterized protein</fullName>
    </submittedName>
</protein>
<dbReference type="AlphaFoldDB" id="A0A2P2NGY7"/>
<evidence type="ECO:0000313" key="1">
    <source>
        <dbReference type="EMBL" id="MBX41737.1"/>
    </source>
</evidence>
<proteinExistence type="predicted"/>
<sequence>MSWKDSLKNVTFDSLFEIFLKETRHNIRISTKFKILAIRDIVSLVNELVGTKSRLAYC</sequence>
<accession>A0A2P2NGY7</accession>
<organism evidence="1">
    <name type="scientific">Rhizophora mucronata</name>
    <name type="common">Asiatic mangrove</name>
    <dbReference type="NCBI Taxonomy" id="61149"/>
    <lineage>
        <taxon>Eukaryota</taxon>
        <taxon>Viridiplantae</taxon>
        <taxon>Streptophyta</taxon>
        <taxon>Embryophyta</taxon>
        <taxon>Tracheophyta</taxon>
        <taxon>Spermatophyta</taxon>
        <taxon>Magnoliopsida</taxon>
        <taxon>eudicotyledons</taxon>
        <taxon>Gunneridae</taxon>
        <taxon>Pentapetalae</taxon>
        <taxon>rosids</taxon>
        <taxon>fabids</taxon>
        <taxon>Malpighiales</taxon>
        <taxon>Rhizophoraceae</taxon>
        <taxon>Rhizophora</taxon>
    </lineage>
</organism>